<dbReference type="HOGENOM" id="CLU_053613_0_0_1"/>
<evidence type="ECO:0000313" key="2">
    <source>
        <dbReference type="EMBL" id="KQJ98788.1"/>
    </source>
</evidence>
<dbReference type="PANTHER" id="PTHR31672">
    <property type="entry name" value="BNACNNG10540D PROTEIN"/>
    <property type="match status" value="1"/>
</dbReference>
<dbReference type="eggNOG" id="ENOG502STSX">
    <property type="taxonomic scope" value="Eukaryota"/>
</dbReference>
<dbReference type="OrthoDB" id="665134at2759"/>
<dbReference type="EMBL" id="CM000882">
    <property type="protein sequence ID" value="KQJ98788.1"/>
    <property type="molecule type" value="Genomic_DNA"/>
</dbReference>
<sequence>MDQPGWDFPAACDVLEQILLRLPPSARRRLRLVCRLWREVVDERTPEKRSRPALLFQTGKRSACVLEGDVSSRPRARCRDLWAGGRGGTFGERYKGMSIVGTRNGLLCLCDDAEAGGAITLANPATGETLPLPLPPCSDQLIRRTRYYWGSWSTVTSKHQAYSFAYHATTGRYQVVHVPCYMDRNGRFDAVQVFTLGDTSWRDVSVPHATTCSLDAGVVSVGGVAYWVTNDEKIASLDLEEEEEGGRFAPVKPPPGLALAGPKCHLTELRGALGVAVSNGSPALEKIEVWVLEGSGREERSWSRRYNVEVHVARGLRQQLTRPRFVYGDYVLTRASENRRWVLCGNKVSGGGGGGGGRRKRKQLQCGVVRISGKKRGVVIGPSGGHGGVFAYVETTEPLSVYRASDCRWIYRP</sequence>
<dbReference type="Gramene" id="KQJ98788">
    <property type="protein sequence ID" value="KQJ98788"/>
    <property type="gene ID" value="BRADI_3g39130v3"/>
</dbReference>
<dbReference type="InterPro" id="IPR013187">
    <property type="entry name" value="F-box-assoc_dom_typ3"/>
</dbReference>
<organism evidence="2">
    <name type="scientific">Brachypodium distachyon</name>
    <name type="common">Purple false brome</name>
    <name type="synonym">Trachynia distachya</name>
    <dbReference type="NCBI Taxonomy" id="15368"/>
    <lineage>
        <taxon>Eukaryota</taxon>
        <taxon>Viridiplantae</taxon>
        <taxon>Streptophyta</taxon>
        <taxon>Embryophyta</taxon>
        <taxon>Tracheophyta</taxon>
        <taxon>Spermatophyta</taxon>
        <taxon>Magnoliopsida</taxon>
        <taxon>Liliopsida</taxon>
        <taxon>Poales</taxon>
        <taxon>Poaceae</taxon>
        <taxon>BOP clade</taxon>
        <taxon>Pooideae</taxon>
        <taxon>Stipodae</taxon>
        <taxon>Brachypodieae</taxon>
        <taxon>Brachypodium</taxon>
    </lineage>
</organism>
<dbReference type="FunCoup" id="I1I865">
    <property type="interactions" value="105"/>
</dbReference>
<dbReference type="NCBIfam" id="TIGR01640">
    <property type="entry name" value="F_box_assoc_1"/>
    <property type="match status" value="1"/>
</dbReference>
<reference evidence="2" key="2">
    <citation type="submission" date="2017-06" db="EMBL/GenBank/DDBJ databases">
        <title>WGS assembly of Brachypodium distachyon.</title>
        <authorList>
            <consortium name="The International Brachypodium Initiative"/>
            <person name="Lucas S."/>
            <person name="Harmon-Smith M."/>
            <person name="Lail K."/>
            <person name="Tice H."/>
            <person name="Grimwood J."/>
            <person name="Bruce D."/>
            <person name="Barry K."/>
            <person name="Shu S."/>
            <person name="Lindquist E."/>
            <person name="Wang M."/>
            <person name="Pitluck S."/>
            <person name="Vogel J.P."/>
            <person name="Garvin D.F."/>
            <person name="Mockler T.C."/>
            <person name="Schmutz J."/>
            <person name="Rokhsar D."/>
            <person name="Bevan M.W."/>
        </authorList>
    </citation>
    <scope>NUCLEOTIDE SEQUENCE</scope>
    <source>
        <strain evidence="2">Bd21</strain>
    </source>
</reference>
<dbReference type="PANTHER" id="PTHR31672:SF13">
    <property type="entry name" value="F-BOX PROTEIN CPR30-LIKE"/>
    <property type="match status" value="1"/>
</dbReference>
<dbReference type="SUPFAM" id="SSF81383">
    <property type="entry name" value="F-box domain"/>
    <property type="match status" value="1"/>
</dbReference>
<reference evidence="3" key="3">
    <citation type="submission" date="2018-08" db="UniProtKB">
        <authorList>
            <consortium name="EnsemblPlants"/>
        </authorList>
    </citation>
    <scope>IDENTIFICATION</scope>
    <source>
        <strain evidence="3">cv. Bd21</strain>
    </source>
</reference>
<dbReference type="Proteomes" id="UP000008810">
    <property type="component" value="Chromosome 3"/>
</dbReference>
<feature type="domain" description="F-box" evidence="1">
    <location>
        <begin position="13"/>
        <end position="50"/>
    </location>
</feature>
<dbReference type="Pfam" id="PF08268">
    <property type="entry name" value="FBA_3"/>
    <property type="match status" value="1"/>
</dbReference>
<dbReference type="InterPro" id="IPR036047">
    <property type="entry name" value="F-box-like_dom_sf"/>
</dbReference>
<dbReference type="EnsemblPlants" id="KQJ98788">
    <property type="protein sequence ID" value="KQJ98788"/>
    <property type="gene ID" value="BRADI_3g39130v3"/>
</dbReference>
<protein>
    <recommendedName>
        <fullName evidence="1">F-box domain-containing protein</fullName>
    </recommendedName>
</protein>
<dbReference type="OMA" id="FQTFTKG"/>
<dbReference type="SMART" id="SM00256">
    <property type="entry name" value="FBOX"/>
    <property type="match status" value="1"/>
</dbReference>
<proteinExistence type="predicted"/>
<dbReference type="InterPro" id="IPR050796">
    <property type="entry name" value="SCF_F-box_component"/>
</dbReference>
<keyword evidence="4" id="KW-1185">Reference proteome</keyword>
<gene>
    <name evidence="2" type="ORF">BRADI_3g39130v3</name>
</gene>
<dbReference type="Pfam" id="PF00646">
    <property type="entry name" value="F-box"/>
    <property type="match status" value="1"/>
</dbReference>
<name>I1I865_BRADI</name>
<evidence type="ECO:0000313" key="3">
    <source>
        <dbReference type="EnsemblPlants" id="KQJ98788"/>
    </source>
</evidence>
<reference evidence="2 3" key="1">
    <citation type="journal article" date="2010" name="Nature">
        <title>Genome sequencing and analysis of the model grass Brachypodium distachyon.</title>
        <authorList>
            <consortium name="International Brachypodium Initiative"/>
        </authorList>
    </citation>
    <scope>NUCLEOTIDE SEQUENCE [LARGE SCALE GENOMIC DNA]</scope>
    <source>
        <strain evidence="2 3">Bd21</strain>
    </source>
</reference>
<dbReference type="InterPro" id="IPR017451">
    <property type="entry name" value="F-box-assoc_interact_dom"/>
</dbReference>
<evidence type="ECO:0000259" key="1">
    <source>
        <dbReference type="SMART" id="SM00256"/>
    </source>
</evidence>
<evidence type="ECO:0000313" key="4">
    <source>
        <dbReference type="Proteomes" id="UP000008810"/>
    </source>
</evidence>
<accession>I1I865</accession>
<dbReference type="InParanoid" id="I1I865"/>
<dbReference type="Gene3D" id="1.20.1280.50">
    <property type="match status" value="1"/>
</dbReference>
<dbReference type="InterPro" id="IPR001810">
    <property type="entry name" value="F-box_dom"/>
</dbReference>
<dbReference type="AlphaFoldDB" id="I1I865"/>